<evidence type="ECO:0000256" key="8">
    <source>
        <dbReference type="SAM" id="Phobius"/>
    </source>
</evidence>
<evidence type="ECO:0000259" key="9">
    <source>
        <dbReference type="PROSITE" id="PS50011"/>
    </source>
</evidence>
<dbReference type="SUPFAM" id="SSF56112">
    <property type="entry name" value="Protein kinase-like (PK-like)"/>
    <property type="match status" value="1"/>
</dbReference>
<gene>
    <name evidence="10" type="primary">pknB_11</name>
    <name evidence="10" type="ORF">Spa11_46220</name>
</gene>
<evidence type="ECO:0000256" key="3">
    <source>
        <dbReference type="ARBA" id="ARBA00022679"/>
    </source>
</evidence>
<dbReference type="Gene3D" id="1.10.510.10">
    <property type="entry name" value="Transferase(Phosphotransferase) domain 1"/>
    <property type="match status" value="1"/>
</dbReference>
<keyword evidence="2" id="KW-0723">Serine/threonine-protein kinase</keyword>
<accession>A0A518KF36</accession>
<dbReference type="InterPro" id="IPR011009">
    <property type="entry name" value="Kinase-like_dom_sf"/>
</dbReference>
<proteinExistence type="predicted"/>
<feature type="binding site" evidence="7">
    <location>
        <position position="121"/>
    </location>
    <ligand>
        <name>ATP</name>
        <dbReference type="ChEBI" id="CHEBI:30616"/>
    </ligand>
</feature>
<dbReference type="PROSITE" id="PS50011">
    <property type="entry name" value="PROTEIN_KINASE_DOM"/>
    <property type="match status" value="1"/>
</dbReference>
<dbReference type="PROSITE" id="PS00108">
    <property type="entry name" value="PROTEIN_KINASE_ST"/>
    <property type="match status" value="1"/>
</dbReference>
<protein>
    <recommendedName>
        <fullName evidence="1">non-specific serine/threonine protein kinase</fullName>
        <ecNumber evidence="1">2.7.11.1</ecNumber>
    </recommendedName>
</protein>
<organism evidence="10 11">
    <name type="scientific">Botrimarina mediterranea</name>
    <dbReference type="NCBI Taxonomy" id="2528022"/>
    <lineage>
        <taxon>Bacteria</taxon>
        <taxon>Pseudomonadati</taxon>
        <taxon>Planctomycetota</taxon>
        <taxon>Planctomycetia</taxon>
        <taxon>Pirellulales</taxon>
        <taxon>Lacipirellulaceae</taxon>
        <taxon>Botrimarina</taxon>
    </lineage>
</organism>
<dbReference type="CDD" id="cd14014">
    <property type="entry name" value="STKc_PknB_like"/>
    <property type="match status" value="1"/>
</dbReference>
<dbReference type="PROSITE" id="PS00107">
    <property type="entry name" value="PROTEIN_KINASE_ATP"/>
    <property type="match status" value="1"/>
</dbReference>
<feature type="domain" description="Protein kinase" evidence="9">
    <location>
        <begin position="92"/>
        <end position="356"/>
    </location>
</feature>
<dbReference type="PANTHER" id="PTHR43289:SF6">
    <property type="entry name" value="SERINE_THREONINE-PROTEIN KINASE NEKL-3"/>
    <property type="match status" value="1"/>
</dbReference>
<dbReference type="AlphaFoldDB" id="A0A518KF36"/>
<keyword evidence="8" id="KW-1133">Transmembrane helix</keyword>
<dbReference type="RefSeq" id="WP_145116831.1">
    <property type="nucleotide sequence ID" value="NZ_CP036349.1"/>
</dbReference>
<keyword evidence="3 10" id="KW-0808">Transferase</keyword>
<dbReference type="InterPro" id="IPR000719">
    <property type="entry name" value="Prot_kinase_dom"/>
</dbReference>
<feature type="transmembrane region" description="Helical" evidence="8">
    <location>
        <begin position="530"/>
        <end position="550"/>
    </location>
</feature>
<dbReference type="InterPro" id="IPR017441">
    <property type="entry name" value="Protein_kinase_ATP_BS"/>
</dbReference>
<name>A0A518KF36_9BACT</name>
<dbReference type="Gene3D" id="3.30.200.20">
    <property type="entry name" value="Phosphorylase Kinase, domain 1"/>
    <property type="match status" value="1"/>
</dbReference>
<dbReference type="PANTHER" id="PTHR43289">
    <property type="entry name" value="MITOGEN-ACTIVATED PROTEIN KINASE KINASE KINASE 20-RELATED"/>
    <property type="match status" value="1"/>
</dbReference>
<dbReference type="GO" id="GO:0004674">
    <property type="term" value="F:protein serine/threonine kinase activity"/>
    <property type="evidence" value="ECO:0007669"/>
    <property type="project" value="UniProtKB-KW"/>
</dbReference>
<sequence length="561" mass="60242">MPTSTEADERLAALLDELTVAAMEGDAGWLETAVASHPDLKDDLRDLWGAVMVTSAVASASQATTELYEPGSGSAAPGPAQELPLPYQLGDYLLTEEVGRGGMGIVYRARQESLDRSVAVKLILRGALASGAEQLRFRSEAEAVAQLDHPGVVPIHEVGDHGGQLFFSMPFVEGETLAARLARGPLPDREAARVVRDVARAIESAHHKGVLHRDLKPANILLDSEGRVHVTDFGLAKRFGEGSAPSLTMSGAILGTPSYMAPEQAAGSRGDVGPVTDVYSLGAILYALVTGRPPFQGPTSVDTVLQLLEQDPAPPRVLNRRVDRDLEMIILRCLQKPSELRYASAAALAADLDAFLRSEPIAARSGQFTQVLARVFRETHHATLLENWGLLWMWHALVLLVICVVTNVFQLMQPTWPVMTTTTPYVLLWGGALAVWAPIFWRLRHRAGPVTAVERHIAHVWGASVAAVMVLFAVEHLLGLPVLTLSPVLGIISGMVFVVKAGILAGAFYVHAVALFASALGMAALQSAGFAYGLTLYGVVSGLTFFVPGLKYWRQSRSRSA</sequence>
<dbReference type="KEGG" id="bmei:Spa11_46220"/>
<dbReference type="EC" id="2.7.11.1" evidence="1"/>
<evidence type="ECO:0000256" key="5">
    <source>
        <dbReference type="ARBA" id="ARBA00022777"/>
    </source>
</evidence>
<keyword evidence="5 10" id="KW-0418">Kinase</keyword>
<evidence type="ECO:0000256" key="4">
    <source>
        <dbReference type="ARBA" id="ARBA00022741"/>
    </source>
</evidence>
<feature type="transmembrane region" description="Helical" evidence="8">
    <location>
        <begin position="390"/>
        <end position="412"/>
    </location>
</feature>
<feature type="transmembrane region" description="Helical" evidence="8">
    <location>
        <begin position="424"/>
        <end position="444"/>
    </location>
</feature>
<evidence type="ECO:0000313" key="10">
    <source>
        <dbReference type="EMBL" id="QDV76392.1"/>
    </source>
</evidence>
<keyword evidence="4 7" id="KW-0547">Nucleotide-binding</keyword>
<reference evidence="10 11" key="1">
    <citation type="submission" date="2019-02" db="EMBL/GenBank/DDBJ databases">
        <title>Deep-cultivation of Planctomycetes and their phenomic and genomic characterization uncovers novel biology.</title>
        <authorList>
            <person name="Wiegand S."/>
            <person name="Jogler M."/>
            <person name="Boedeker C."/>
            <person name="Pinto D."/>
            <person name="Vollmers J."/>
            <person name="Rivas-Marin E."/>
            <person name="Kohn T."/>
            <person name="Peeters S.H."/>
            <person name="Heuer A."/>
            <person name="Rast P."/>
            <person name="Oberbeckmann S."/>
            <person name="Bunk B."/>
            <person name="Jeske O."/>
            <person name="Meyerdierks A."/>
            <person name="Storesund J.E."/>
            <person name="Kallscheuer N."/>
            <person name="Luecker S."/>
            <person name="Lage O.M."/>
            <person name="Pohl T."/>
            <person name="Merkel B.J."/>
            <person name="Hornburger P."/>
            <person name="Mueller R.-W."/>
            <person name="Bruemmer F."/>
            <person name="Labrenz M."/>
            <person name="Spormann A.M."/>
            <person name="Op den Camp H."/>
            <person name="Overmann J."/>
            <person name="Amann R."/>
            <person name="Jetten M.S.M."/>
            <person name="Mascher T."/>
            <person name="Medema M.H."/>
            <person name="Devos D.P."/>
            <person name="Kaster A.-K."/>
            <person name="Ovreas L."/>
            <person name="Rohde M."/>
            <person name="Galperin M.Y."/>
            <person name="Jogler C."/>
        </authorList>
    </citation>
    <scope>NUCLEOTIDE SEQUENCE [LARGE SCALE GENOMIC DNA]</scope>
    <source>
        <strain evidence="10 11">Spa11</strain>
    </source>
</reference>
<dbReference type="Pfam" id="PF00069">
    <property type="entry name" value="Pkinase"/>
    <property type="match status" value="1"/>
</dbReference>
<evidence type="ECO:0000256" key="1">
    <source>
        <dbReference type="ARBA" id="ARBA00012513"/>
    </source>
</evidence>
<keyword evidence="11" id="KW-1185">Reference proteome</keyword>
<dbReference type="InterPro" id="IPR008271">
    <property type="entry name" value="Ser/Thr_kinase_AS"/>
</dbReference>
<dbReference type="SMART" id="SM00220">
    <property type="entry name" value="S_TKc"/>
    <property type="match status" value="1"/>
</dbReference>
<evidence type="ECO:0000256" key="2">
    <source>
        <dbReference type="ARBA" id="ARBA00022527"/>
    </source>
</evidence>
<dbReference type="GO" id="GO:0005524">
    <property type="term" value="F:ATP binding"/>
    <property type="evidence" value="ECO:0007669"/>
    <property type="project" value="UniProtKB-UniRule"/>
</dbReference>
<feature type="transmembrane region" description="Helical" evidence="8">
    <location>
        <begin position="456"/>
        <end position="474"/>
    </location>
</feature>
<keyword evidence="6 7" id="KW-0067">ATP-binding</keyword>
<evidence type="ECO:0000256" key="7">
    <source>
        <dbReference type="PROSITE-ProRule" id="PRU10141"/>
    </source>
</evidence>
<evidence type="ECO:0000313" key="11">
    <source>
        <dbReference type="Proteomes" id="UP000316426"/>
    </source>
</evidence>
<keyword evidence="8" id="KW-0812">Transmembrane</keyword>
<dbReference type="Proteomes" id="UP000316426">
    <property type="component" value="Chromosome"/>
</dbReference>
<dbReference type="FunFam" id="1.10.510.10:FF:000021">
    <property type="entry name" value="Serine/threonine protein kinase"/>
    <property type="match status" value="1"/>
</dbReference>
<keyword evidence="8" id="KW-0472">Membrane</keyword>
<dbReference type="EMBL" id="CP036349">
    <property type="protein sequence ID" value="QDV76392.1"/>
    <property type="molecule type" value="Genomic_DNA"/>
</dbReference>
<evidence type="ECO:0000256" key="6">
    <source>
        <dbReference type="ARBA" id="ARBA00022840"/>
    </source>
</evidence>